<protein>
    <submittedName>
        <fullName evidence="8">Unannotated protein</fullName>
    </submittedName>
</protein>
<comment type="subcellular location">
    <subcellularLocation>
        <location evidence="1">Cell membrane</location>
        <topology evidence="1">Multi-pass membrane protein</topology>
    </subcellularLocation>
</comment>
<proteinExistence type="predicted"/>
<evidence type="ECO:0000256" key="2">
    <source>
        <dbReference type="ARBA" id="ARBA00022475"/>
    </source>
</evidence>
<dbReference type="InterPro" id="IPR032816">
    <property type="entry name" value="VTT_dom"/>
</dbReference>
<gene>
    <name evidence="8" type="ORF">UFOPK1874_00039</name>
</gene>
<feature type="transmembrane region" description="Helical" evidence="6">
    <location>
        <begin position="135"/>
        <end position="151"/>
    </location>
</feature>
<organism evidence="8">
    <name type="scientific">freshwater metagenome</name>
    <dbReference type="NCBI Taxonomy" id="449393"/>
    <lineage>
        <taxon>unclassified sequences</taxon>
        <taxon>metagenomes</taxon>
        <taxon>ecological metagenomes</taxon>
    </lineage>
</organism>
<evidence type="ECO:0000256" key="4">
    <source>
        <dbReference type="ARBA" id="ARBA00022989"/>
    </source>
</evidence>
<dbReference type="GO" id="GO:0005886">
    <property type="term" value="C:plasma membrane"/>
    <property type="evidence" value="ECO:0007669"/>
    <property type="project" value="UniProtKB-SubCell"/>
</dbReference>
<feature type="transmembrane region" description="Helical" evidence="6">
    <location>
        <begin position="54"/>
        <end position="74"/>
    </location>
</feature>
<evidence type="ECO:0000259" key="7">
    <source>
        <dbReference type="Pfam" id="PF09335"/>
    </source>
</evidence>
<dbReference type="AlphaFoldDB" id="A0A6J6GVX6"/>
<keyword evidence="4 6" id="KW-1133">Transmembrane helix</keyword>
<evidence type="ECO:0000313" key="8">
    <source>
        <dbReference type="EMBL" id="CAB4605196.1"/>
    </source>
</evidence>
<keyword evidence="3 6" id="KW-0812">Transmembrane</keyword>
<dbReference type="PANTHER" id="PTHR42709">
    <property type="entry name" value="ALKALINE PHOSPHATASE LIKE PROTEIN"/>
    <property type="match status" value="1"/>
</dbReference>
<evidence type="ECO:0000256" key="6">
    <source>
        <dbReference type="SAM" id="Phobius"/>
    </source>
</evidence>
<keyword evidence="2" id="KW-1003">Cell membrane</keyword>
<dbReference type="Pfam" id="PF09335">
    <property type="entry name" value="VTT_dom"/>
    <property type="match status" value="1"/>
</dbReference>
<feature type="domain" description="VTT" evidence="7">
    <location>
        <begin position="50"/>
        <end position="154"/>
    </location>
</feature>
<dbReference type="InterPro" id="IPR051311">
    <property type="entry name" value="DedA_domain"/>
</dbReference>
<evidence type="ECO:0000256" key="5">
    <source>
        <dbReference type="ARBA" id="ARBA00023136"/>
    </source>
</evidence>
<dbReference type="PANTHER" id="PTHR42709:SF6">
    <property type="entry name" value="UNDECAPRENYL PHOSPHATE TRANSPORTER A"/>
    <property type="match status" value="1"/>
</dbReference>
<dbReference type="EMBL" id="CAEZUX010000001">
    <property type="protein sequence ID" value="CAB4605196.1"/>
    <property type="molecule type" value="Genomic_DNA"/>
</dbReference>
<name>A0A6J6GVX6_9ZZZZ</name>
<evidence type="ECO:0000256" key="1">
    <source>
        <dbReference type="ARBA" id="ARBA00004651"/>
    </source>
</evidence>
<keyword evidence="5 6" id="KW-0472">Membrane</keyword>
<reference evidence="8" key="1">
    <citation type="submission" date="2020-05" db="EMBL/GenBank/DDBJ databases">
        <authorList>
            <person name="Chiriac C."/>
            <person name="Salcher M."/>
            <person name="Ghai R."/>
            <person name="Kavagutti S V."/>
        </authorList>
    </citation>
    <scope>NUCLEOTIDE SEQUENCE</scope>
</reference>
<sequence>MRRLLLVITSLLFAAGTIGSNIGPALVDNHPVLVLLLSARNRNLFGSVPFIDPLPFFLIGFFRILAAGAALYFTGRIFGERALRWTESQVGEMPRIYQWTERATVRAGWLAVLLMPASNIVCLLVGHLRMTPKKFFALLVPGILIRLTAVWFGGKALEDQIRSVLDWIDQYQWWVVGILFGISFFQASRRRSPGAPEA</sequence>
<evidence type="ECO:0000256" key="3">
    <source>
        <dbReference type="ARBA" id="ARBA00022692"/>
    </source>
</evidence>
<accession>A0A6J6GVX6</accession>